<proteinExistence type="predicted"/>
<evidence type="ECO:0000256" key="5">
    <source>
        <dbReference type="SAM" id="Phobius"/>
    </source>
</evidence>
<evidence type="ECO:0000313" key="6">
    <source>
        <dbReference type="EMBL" id="QQR92978.1"/>
    </source>
</evidence>
<sequence length="169" mass="19440">MFVNPAIDLALIAAGFVAVSQAIQVLVMNRKQLRAHQKKSKALMKEQQELMKKGKDAPANELERLQREQMELMQGQFKQMPKMMLASLIVFLPLFTLVQHEFAGQNIPVFFPFSLIWQQLDWYWYYVLCSLIVSVVVGQVLNAYDNHHENKQAKHTATATHQQPETATK</sequence>
<protein>
    <submittedName>
        <fullName evidence="6">DUF106 domain-containing protein</fullName>
    </submittedName>
</protein>
<reference evidence="6" key="1">
    <citation type="submission" date="2020-11" db="EMBL/GenBank/DDBJ databases">
        <title>Connecting structure to function with the recovery of over 1000 high-quality activated sludge metagenome-assembled genomes encoding full-length rRNA genes using long-read sequencing.</title>
        <authorList>
            <person name="Singleton C.M."/>
            <person name="Petriglieri F."/>
            <person name="Kristensen J.M."/>
            <person name="Kirkegaard R.H."/>
            <person name="Michaelsen T.Y."/>
            <person name="Andersen M.H."/>
            <person name="Karst S.M."/>
            <person name="Dueholm M.S."/>
            <person name="Nielsen P.H."/>
            <person name="Albertsen M."/>
        </authorList>
    </citation>
    <scope>NUCLEOTIDE SEQUENCE</scope>
    <source>
        <strain evidence="6">Fred_18-Q3-R57-64_BAT3C.431</strain>
    </source>
</reference>
<feature type="transmembrane region" description="Helical" evidence="5">
    <location>
        <begin position="6"/>
        <end position="28"/>
    </location>
</feature>
<dbReference type="InterPro" id="IPR038978">
    <property type="entry name" value="MJ0935"/>
</dbReference>
<evidence type="ECO:0000256" key="1">
    <source>
        <dbReference type="ARBA" id="ARBA00004141"/>
    </source>
</evidence>
<dbReference type="EMBL" id="CP064981">
    <property type="protein sequence ID" value="QQR92978.1"/>
    <property type="molecule type" value="Genomic_DNA"/>
</dbReference>
<dbReference type="PANTHER" id="PTHR42198">
    <property type="entry name" value="INTEGRAL MEMBRANE PROTEIN"/>
    <property type="match status" value="1"/>
</dbReference>
<dbReference type="Proteomes" id="UP000596004">
    <property type="component" value="Chromosome"/>
</dbReference>
<dbReference type="GO" id="GO:0016020">
    <property type="term" value="C:membrane"/>
    <property type="evidence" value="ECO:0007669"/>
    <property type="project" value="UniProtKB-SubCell"/>
</dbReference>
<evidence type="ECO:0000256" key="3">
    <source>
        <dbReference type="ARBA" id="ARBA00022989"/>
    </source>
</evidence>
<keyword evidence="2 5" id="KW-0812">Transmembrane</keyword>
<dbReference type="SMART" id="SM01415">
    <property type="entry name" value="DUF106"/>
    <property type="match status" value="1"/>
</dbReference>
<name>A0A7T9I229_9ARCH</name>
<organism evidence="6">
    <name type="scientific">Candidatus Iainarchaeum sp</name>
    <dbReference type="NCBI Taxonomy" id="3101447"/>
    <lineage>
        <taxon>Archaea</taxon>
        <taxon>Candidatus Iainarchaeota</taxon>
        <taxon>Candidatus Iainarchaeia</taxon>
        <taxon>Candidatus Iainarchaeales</taxon>
        <taxon>Candidatus Iainarchaeaceae</taxon>
        <taxon>Candidatus Iainarchaeum</taxon>
    </lineage>
</organism>
<gene>
    <name evidence="6" type="ORF">IPJ89_01900</name>
</gene>
<evidence type="ECO:0000256" key="2">
    <source>
        <dbReference type="ARBA" id="ARBA00022692"/>
    </source>
</evidence>
<comment type="subcellular location">
    <subcellularLocation>
        <location evidence="1">Membrane</location>
        <topology evidence="1">Multi-pass membrane protein</topology>
    </subcellularLocation>
</comment>
<keyword evidence="3 5" id="KW-1133">Transmembrane helix</keyword>
<keyword evidence="4 5" id="KW-0472">Membrane</keyword>
<accession>A0A7T9I229</accession>
<dbReference type="Pfam" id="PF01956">
    <property type="entry name" value="EMC3_TMCO1"/>
    <property type="match status" value="1"/>
</dbReference>
<feature type="transmembrane region" description="Helical" evidence="5">
    <location>
        <begin position="83"/>
        <end position="103"/>
    </location>
</feature>
<feature type="transmembrane region" description="Helical" evidence="5">
    <location>
        <begin position="123"/>
        <end position="144"/>
    </location>
</feature>
<dbReference type="AlphaFoldDB" id="A0A7T9I229"/>
<dbReference type="PANTHER" id="PTHR42198:SF1">
    <property type="entry name" value="INTEGRAL MEMBRANE PROTEIN"/>
    <property type="match status" value="1"/>
</dbReference>
<evidence type="ECO:0000256" key="4">
    <source>
        <dbReference type="ARBA" id="ARBA00023136"/>
    </source>
</evidence>
<dbReference type="InterPro" id="IPR002809">
    <property type="entry name" value="EMC3/TMCO1"/>
</dbReference>